<evidence type="ECO:0000313" key="2">
    <source>
        <dbReference type="Proteomes" id="UP001597546"/>
    </source>
</evidence>
<organism evidence="1 2">
    <name type="scientific">Pedobacter alpinus</name>
    <dbReference type="NCBI Taxonomy" id="1590643"/>
    <lineage>
        <taxon>Bacteria</taxon>
        <taxon>Pseudomonadati</taxon>
        <taxon>Bacteroidota</taxon>
        <taxon>Sphingobacteriia</taxon>
        <taxon>Sphingobacteriales</taxon>
        <taxon>Sphingobacteriaceae</taxon>
        <taxon>Pedobacter</taxon>
    </lineage>
</organism>
<gene>
    <name evidence="1" type="ORF">ACFSSE_06900</name>
</gene>
<dbReference type="EMBL" id="JBHULV010000022">
    <property type="protein sequence ID" value="MFD2731429.1"/>
    <property type="molecule type" value="Genomic_DNA"/>
</dbReference>
<protein>
    <recommendedName>
        <fullName evidence="3">Por secretion system C-terminal sorting domain-containing protein</fullName>
    </recommendedName>
</protein>
<keyword evidence="2" id="KW-1185">Reference proteome</keyword>
<proteinExistence type="predicted"/>
<comment type="caution">
    <text evidence="1">The sequence shown here is derived from an EMBL/GenBank/DDBJ whole genome shotgun (WGS) entry which is preliminary data.</text>
</comment>
<reference evidence="2" key="1">
    <citation type="journal article" date="2019" name="Int. J. Syst. Evol. Microbiol.">
        <title>The Global Catalogue of Microorganisms (GCM) 10K type strain sequencing project: providing services to taxonomists for standard genome sequencing and annotation.</title>
        <authorList>
            <consortium name="The Broad Institute Genomics Platform"/>
            <consortium name="The Broad Institute Genome Sequencing Center for Infectious Disease"/>
            <person name="Wu L."/>
            <person name="Ma J."/>
        </authorList>
    </citation>
    <scope>NUCLEOTIDE SEQUENCE [LARGE SCALE GENOMIC DNA]</scope>
    <source>
        <strain evidence="2">KCTC 42456</strain>
    </source>
</reference>
<evidence type="ECO:0008006" key="3">
    <source>
        <dbReference type="Google" id="ProtNLM"/>
    </source>
</evidence>
<dbReference type="RefSeq" id="WP_379042953.1">
    <property type="nucleotide sequence ID" value="NZ_JBHSKW010000027.1"/>
</dbReference>
<evidence type="ECO:0000313" key="1">
    <source>
        <dbReference type="EMBL" id="MFD2731429.1"/>
    </source>
</evidence>
<dbReference type="Proteomes" id="UP001597546">
    <property type="component" value="Unassembled WGS sequence"/>
</dbReference>
<accession>A0ABW5TRE9</accession>
<sequence length="49" mass="5526">MSGIKLISLKCSEKQKEASISFLQYAAGTYLLKATYSSNREEIIKIIKQ</sequence>
<name>A0ABW5TRE9_9SPHI</name>